<reference evidence="6" key="1">
    <citation type="journal article" date="2020" name="mSystems">
        <title>Genome- and Community-Level Interaction Insights into Carbon Utilization and Element Cycling Functions of Hydrothermarchaeota in Hydrothermal Sediment.</title>
        <authorList>
            <person name="Zhou Z."/>
            <person name="Liu Y."/>
            <person name="Xu W."/>
            <person name="Pan J."/>
            <person name="Luo Z.H."/>
            <person name="Li M."/>
        </authorList>
    </citation>
    <scope>NUCLEOTIDE SEQUENCE [LARGE SCALE GENOMIC DNA]</scope>
    <source>
        <strain evidence="6">HyVt-115</strain>
    </source>
</reference>
<dbReference type="Gene3D" id="3.40.640.10">
    <property type="entry name" value="Type I PLP-dependent aspartate aminotransferase-like (Major domain)"/>
    <property type="match status" value="1"/>
</dbReference>
<protein>
    <submittedName>
        <fullName evidence="6">DegT/DnrJ/EryC1/StrS family aminotransferase</fullName>
    </submittedName>
</protein>
<dbReference type="InterPro" id="IPR000653">
    <property type="entry name" value="DegT/StrS_aminotransferase"/>
</dbReference>
<dbReference type="Gene3D" id="3.90.1150.10">
    <property type="entry name" value="Aspartate Aminotransferase, domain 1"/>
    <property type="match status" value="1"/>
</dbReference>
<dbReference type="InterPro" id="IPR015424">
    <property type="entry name" value="PyrdxlP-dep_Trfase"/>
</dbReference>
<keyword evidence="6" id="KW-0032">Aminotransferase</keyword>
<feature type="active site" description="Proton acceptor" evidence="3">
    <location>
        <position position="186"/>
    </location>
</feature>
<evidence type="ECO:0000256" key="5">
    <source>
        <dbReference type="RuleBase" id="RU004508"/>
    </source>
</evidence>
<sequence length="362" mass="40181">MAVQQLDLPREYGFFKKEIDDAVARVLASGRFILGEEVSLLEKEVATYCGAEHGVGVASGTDALHLALRTLDLKPGQEVILPSFTFIATAEAVAYCGATPVFADIDPHTLNLDPNKVEEAITPKTRAILPVHLFGLPAPMRELTELAEMKDLVLVEDAAQAFGASLEDKKVGNLGDLACFSFFPTKNLNAYGDGGMVLTSSEELAQRLRSLRNHGSVERHLHKEVGLNSRLDELQAAILRVKLPHIDWLNAQRRAVAQAYSRALEEVVEVPLEPKGYYHVYHQYTIRTLHRDALLSHLREKGIGCQVYYPLPIHMQEPFKGYPRGPLEETEKAAKEVLSLPIHPFLTPAEVEEVIQTVLSFF</sequence>
<comment type="similarity">
    <text evidence="2 5">Belongs to the DegT/DnrJ/EryC1 family.</text>
</comment>
<dbReference type="Proteomes" id="UP000885690">
    <property type="component" value="Unassembled WGS sequence"/>
</dbReference>
<dbReference type="Pfam" id="PF01041">
    <property type="entry name" value="DegT_DnrJ_EryC1"/>
    <property type="match status" value="1"/>
</dbReference>
<dbReference type="EMBL" id="DQWS01000042">
    <property type="protein sequence ID" value="HDD52634.1"/>
    <property type="molecule type" value="Genomic_DNA"/>
</dbReference>
<accession>A0A7C0Y5W3</accession>
<evidence type="ECO:0000256" key="3">
    <source>
        <dbReference type="PIRSR" id="PIRSR000390-1"/>
    </source>
</evidence>
<keyword evidence="6" id="KW-0808">Transferase</keyword>
<dbReference type="InterPro" id="IPR015421">
    <property type="entry name" value="PyrdxlP-dep_Trfase_major"/>
</dbReference>
<name>A0A7C0Y5W3_9BACT</name>
<evidence type="ECO:0000313" key="6">
    <source>
        <dbReference type="EMBL" id="HDD52634.1"/>
    </source>
</evidence>
<dbReference type="GO" id="GO:0000271">
    <property type="term" value="P:polysaccharide biosynthetic process"/>
    <property type="evidence" value="ECO:0007669"/>
    <property type="project" value="TreeGrafter"/>
</dbReference>
<organism evidence="6">
    <name type="scientific">Thermosulfidibacter takaii</name>
    <dbReference type="NCBI Taxonomy" id="412593"/>
    <lineage>
        <taxon>Bacteria</taxon>
        <taxon>Pseudomonadati</taxon>
        <taxon>Thermosulfidibacterota</taxon>
        <taxon>Thermosulfidibacteria</taxon>
        <taxon>Thermosulfidibacterales</taxon>
        <taxon>Thermosulfidibacteraceae</taxon>
    </lineage>
</organism>
<dbReference type="InterPro" id="IPR015422">
    <property type="entry name" value="PyrdxlP-dep_Trfase_small"/>
</dbReference>
<dbReference type="SUPFAM" id="SSF53383">
    <property type="entry name" value="PLP-dependent transferases"/>
    <property type="match status" value="1"/>
</dbReference>
<dbReference type="PIRSF" id="PIRSF000390">
    <property type="entry name" value="PLP_StrS"/>
    <property type="match status" value="1"/>
</dbReference>
<dbReference type="CDD" id="cd00616">
    <property type="entry name" value="AHBA_syn"/>
    <property type="match status" value="1"/>
</dbReference>
<dbReference type="PANTHER" id="PTHR30244">
    <property type="entry name" value="TRANSAMINASE"/>
    <property type="match status" value="1"/>
</dbReference>
<keyword evidence="1 4" id="KW-0663">Pyridoxal phosphate</keyword>
<proteinExistence type="inferred from homology"/>
<dbReference type="GO" id="GO:0030170">
    <property type="term" value="F:pyridoxal phosphate binding"/>
    <property type="evidence" value="ECO:0007669"/>
    <property type="project" value="UniProtKB-ARBA"/>
</dbReference>
<dbReference type="AlphaFoldDB" id="A0A7C0Y5W3"/>
<dbReference type="PANTHER" id="PTHR30244:SF36">
    <property type="entry name" value="3-OXO-GLUCOSE-6-PHOSPHATE:GLUTAMATE AMINOTRANSFERASE"/>
    <property type="match status" value="1"/>
</dbReference>
<evidence type="ECO:0000256" key="2">
    <source>
        <dbReference type="ARBA" id="ARBA00037999"/>
    </source>
</evidence>
<evidence type="ECO:0000256" key="1">
    <source>
        <dbReference type="ARBA" id="ARBA00022898"/>
    </source>
</evidence>
<gene>
    <name evidence="6" type="ORF">ENF32_01020</name>
</gene>
<evidence type="ECO:0000256" key="4">
    <source>
        <dbReference type="PIRSR" id="PIRSR000390-2"/>
    </source>
</evidence>
<dbReference type="GO" id="GO:0008483">
    <property type="term" value="F:transaminase activity"/>
    <property type="evidence" value="ECO:0007669"/>
    <property type="project" value="UniProtKB-KW"/>
</dbReference>
<dbReference type="FunFam" id="3.40.640.10:FF:000089">
    <property type="entry name" value="Aminotransferase, DegT/DnrJ/EryC1/StrS family"/>
    <property type="match status" value="1"/>
</dbReference>
<comment type="caution">
    <text evidence="6">The sequence shown here is derived from an EMBL/GenBank/DDBJ whole genome shotgun (WGS) entry which is preliminary data.</text>
</comment>
<feature type="modified residue" description="N6-(pyridoxal phosphate)lysine" evidence="4">
    <location>
        <position position="186"/>
    </location>
</feature>